<sequence>MLDNPLSPKLTRAHVLVHAHALRAQTPLNSPNTSTLLPPNSNLPPPTLTAIDEASEILSLLKALQQDMADVRDRITALEFNDQRMTRIERHIGLQPLSSVSHSTTQSSNMVIDHPDVPNPPPKNNFLHGMPPSRPLALLVPDLVPSPPPVIPARNPSSAVGTIASTIPSSQQASAEIQAINEKHSAIESKMDMLMASIGGFIGSINTSSASNSANTAGSN</sequence>
<name>A0A8H3LCZ4_9GLOM</name>
<dbReference type="EMBL" id="BLAL01000068">
    <property type="protein sequence ID" value="GES83385.1"/>
    <property type="molecule type" value="Genomic_DNA"/>
</dbReference>
<dbReference type="AlphaFoldDB" id="A0A8H3LCZ4"/>
<evidence type="ECO:0000313" key="3">
    <source>
        <dbReference type="Proteomes" id="UP000615446"/>
    </source>
</evidence>
<accession>A0A8H3LCZ4</accession>
<evidence type="ECO:0000313" key="2">
    <source>
        <dbReference type="EMBL" id="GES83385.1"/>
    </source>
</evidence>
<organism evidence="2 3">
    <name type="scientific">Rhizophagus clarus</name>
    <dbReference type="NCBI Taxonomy" id="94130"/>
    <lineage>
        <taxon>Eukaryota</taxon>
        <taxon>Fungi</taxon>
        <taxon>Fungi incertae sedis</taxon>
        <taxon>Mucoromycota</taxon>
        <taxon>Glomeromycotina</taxon>
        <taxon>Glomeromycetes</taxon>
        <taxon>Glomerales</taxon>
        <taxon>Glomeraceae</taxon>
        <taxon>Rhizophagus</taxon>
    </lineage>
</organism>
<feature type="coiled-coil region" evidence="1">
    <location>
        <begin position="54"/>
        <end position="81"/>
    </location>
</feature>
<evidence type="ECO:0000256" key="1">
    <source>
        <dbReference type="SAM" id="Coils"/>
    </source>
</evidence>
<reference evidence="2" key="1">
    <citation type="submission" date="2019-10" db="EMBL/GenBank/DDBJ databases">
        <title>Conservation and host-specific expression of non-tandemly repeated heterogenous ribosome RNA gene in arbuscular mycorrhizal fungi.</title>
        <authorList>
            <person name="Maeda T."/>
            <person name="Kobayashi Y."/>
            <person name="Nakagawa T."/>
            <person name="Ezawa T."/>
            <person name="Yamaguchi K."/>
            <person name="Bino T."/>
            <person name="Nishimoto Y."/>
            <person name="Shigenobu S."/>
            <person name="Kawaguchi M."/>
        </authorList>
    </citation>
    <scope>NUCLEOTIDE SEQUENCE</scope>
    <source>
        <strain evidence="2">HR1</strain>
    </source>
</reference>
<comment type="caution">
    <text evidence="2">The sequence shown here is derived from an EMBL/GenBank/DDBJ whole genome shotgun (WGS) entry which is preliminary data.</text>
</comment>
<protein>
    <submittedName>
        <fullName evidence="2">Uncharacterized protein</fullName>
    </submittedName>
</protein>
<proteinExistence type="predicted"/>
<gene>
    <name evidence="2" type="ORF">RCL2_001054300</name>
</gene>
<dbReference type="Proteomes" id="UP000615446">
    <property type="component" value="Unassembled WGS sequence"/>
</dbReference>
<keyword evidence="1" id="KW-0175">Coiled coil</keyword>